<evidence type="ECO:0000313" key="1">
    <source>
        <dbReference type="EMBL" id="XAY03242.1"/>
    </source>
</evidence>
<dbReference type="PANTHER" id="PTHR39185">
    <property type="entry name" value="SWARMING MOTILITY PROTEIN SWRD"/>
    <property type="match status" value="1"/>
</dbReference>
<dbReference type="PANTHER" id="PTHR39185:SF1">
    <property type="entry name" value="SWARMING MOTILITY PROTEIN SWRD"/>
    <property type="match status" value="1"/>
</dbReference>
<reference evidence="1" key="1">
    <citation type="submission" date="2022-12" db="EMBL/GenBank/DDBJ databases">
        <title>Paraconexibacter alkalitolerans sp. nov. and Baekduia alba sp. nov., isolated from soil and emended description of the genera Paraconexibacter (Chun et al., 2020) and Baekduia (An et al., 2020).</title>
        <authorList>
            <person name="Vieira S."/>
            <person name="Huber K.J."/>
            <person name="Geppert A."/>
            <person name="Wolf J."/>
            <person name="Neumann-Schaal M."/>
            <person name="Muesken M."/>
            <person name="Overmann J."/>
        </authorList>
    </citation>
    <scope>NUCLEOTIDE SEQUENCE</scope>
    <source>
        <strain evidence="1">AEG42_29</strain>
    </source>
</reference>
<dbReference type="Pfam" id="PF06289">
    <property type="entry name" value="FlbD"/>
    <property type="match status" value="1"/>
</dbReference>
<gene>
    <name evidence="1" type="ORF">DSM112329_00054</name>
</gene>
<dbReference type="RefSeq" id="WP_354699797.1">
    <property type="nucleotide sequence ID" value="NZ_CP114014.1"/>
</dbReference>
<dbReference type="InterPro" id="IPR009384">
    <property type="entry name" value="SwrD-like"/>
</dbReference>
<proteinExistence type="predicted"/>
<organism evidence="1">
    <name type="scientific">Paraconexibacter sp. AEG42_29</name>
    <dbReference type="NCBI Taxonomy" id="2997339"/>
    <lineage>
        <taxon>Bacteria</taxon>
        <taxon>Bacillati</taxon>
        <taxon>Actinomycetota</taxon>
        <taxon>Thermoleophilia</taxon>
        <taxon>Solirubrobacterales</taxon>
        <taxon>Paraconexibacteraceae</taxon>
        <taxon>Paraconexibacter</taxon>
    </lineage>
</organism>
<evidence type="ECO:0008006" key="2">
    <source>
        <dbReference type="Google" id="ProtNLM"/>
    </source>
</evidence>
<name>A0AAU7AP09_9ACTN</name>
<dbReference type="KEGG" id="parq:DSM112329_00054"/>
<protein>
    <recommendedName>
        <fullName evidence="2">Flagellar protein FlbD</fullName>
    </recommendedName>
</protein>
<dbReference type="AlphaFoldDB" id="A0AAU7AP09"/>
<dbReference type="EMBL" id="CP114014">
    <property type="protein sequence ID" value="XAY03242.1"/>
    <property type="molecule type" value="Genomic_DNA"/>
</dbReference>
<sequence length="75" mass="8371">MITLHRLGHTPEPFALNPDLIVTVEAAHDTYVTLSTGVRLSVTETMDEVVAEIRDWRVLILTRALASQPTTVHHL</sequence>
<accession>A0AAU7AP09</accession>